<name>A0A7E4VR90_PANRE</name>
<dbReference type="PANTHER" id="PTHR11042">
    <property type="entry name" value="EUKARYOTIC TRANSLATION INITIATION FACTOR 2-ALPHA KINASE EIF2-ALPHA KINASE -RELATED"/>
    <property type="match status" value="1"/>
</dbReference>
<dbReference type="GO" id="GO:0005634">
    <property type="term" value="C:nucleus"/>
    <property type="evidence" value="ECO:0007669"/>
    <property type="project" value="TreeGrafter"/>
</dbReference>
<evidence type="ECO:0000256" key="1">
    <source>
        <dbReference type="ARBA" id="ARBA00022679"/>
    </source>
</evidence>
<organism evidence="7 8">
    <name type="scientific">Panagrellus redivivus</name>
    <name type="common">Microworm</name>
    <dbReference type="NCBI Taxonomy" id="6233"/>
    <lineage>
        <taxon>Eukaryota</taxon>
        <taxon>Metazoa</taxon>
        <taxon>Ecdysozoa</taxon>
        <taxon>Nematoda</taxon>
        <taxon>Chromadorea</taxon>
        <taxon>Rhabditida</taxon>
        <taxon>Tylenchina</taxon>
        <taxon>Panagrolaimomorpha</taxon>
        <taxon>Panagrolaimoidea</taxon>
        <taxon>Panagrolaimidae</taxon>
        <taxon>Panagrellus</taxon>
    </lineage>
</organism>
<dbReference type="GO" id="GO:0004672">
    <property type="term" value="F:protein kinase activity"/>
    <property type="evidence" value="ECO:0007669"/>
    <property type="project" value="InterPro"/>
</dbReference>
<keyword evidence="3" id="KW-0418">Kinase</keyword>
<dbReference type="InterPro" id="IPR008271">
    <property type="entry name" value="Ser/Thr_kinase_AS"/>
</dbReference>
<dbReference type="InterPro" id="IPR011009">
    <property type="entry name" value="Kinase-like_dom_sf"/>
</dbReference>
<dbReference type="WBParaSite" id="Pan_g24013.t1">
    <property type="protein sequence ID" value="Pan_g24013.t1"/>
    <property type="gene ID" value="Pan_g24013"/>
</dbReference>
<dbReference type="Gene3D" id="1.10.510.10">
    <property type="entry name" value="Transferase(Phosphotransferase) domain 1"/>
    <property type="match status" value="1"/>
</dbReference>
<keyword evidence="7" id="KW-1185">Reference proteome</keyword>
<evidence type="ECO:0000313" key="8">
    <source>
        <dbReference type="WBParaSite" id="Pan_g24013.t1"/>
    </source>
</evidence>
<proteinExistence type="inferred from homology"/>
<evidence type="ECO:0000256" key="4">
    <source>
        <dbReference type="ARBA" id="ARBA00022840"/>
    </source>
</evidence>
<dbReference type="SMART" id="SM00220">
    <property type="entry name" value="S_TKc"/>
    <property type="match status" value="1"/>
</dbReference>
<evidence type="ECO:0000256" key="5">
    <source>
        <dbReference type="ARBA" id="ARBA00037982"/>
    </source>
</evidence>
<dbReference type="GO" id="GO:0005524">
    <property type="term" value="F:ATP binding"/>
    <property type="evidence" value="ECO:0007669"/>
    <property type="project" value="UniProtKB-KW"/>
</dbReference>
<evidence type="ECO:0000259" key="6">
    <source>
        <dbReference type="PROSITE" id="PS50011"/>
    </source>
</evidence>
<keyword evidence="2" id="KW-0547">Nucleotide-binding</keyword>
<evidence type="ECO:0000256" key="2">
    <source>
        <dbReference type="ARBA" id="ARBA00022741"/>
    </source>
</evidence>
<dbReference type="GO" id="GO:0005737">
    <property type="term" value="C:cytoplasm"/>
    <property type="evidence" value="ECO:0007669"/>
    <property type="project" value="TreeGrafter"/>
</dbReference>
<dbReference type="Proteomes" id="UP000492821">
    <property type="component" value="Unassembled WGS sequence"/>
</dbReference>
<dbReference type="InterPro" id="IPR050339">
    <property type="entry name" value="CC_SR_Kinase"/>
</dbReference>
<dbReference type="PROSITE" id="PS00108">
    <property type="entry name" value="PROTEIN_KINASE_ST"/>
    <property type="match status" value="1"/>
</dbReference>
<evidence type="ECO:0000256" key="3">
    <source>
        <dbReference type="ARBA" id="ARBA00022777"/>
    </source>
</evidence>
<reference evidence="7" key="1">
    <citation type="journal article" date="2013" name="Genetics">
        <title>The draft genome and transcriptome of Panagrellus redivivus are shaped by the harsh demands of a free-living lifestyle.</title>
        <authorList>
            <person name="Srinivasan J."/>
            <person name="Dillman A.R."/>
            <person name="Macchietto M.G."/>
            <person name="Heikkinen L."/>
            <person name="Lakso M."/>
            <person name="Fracchia K.M."/>
            <person name="Antoshechkin I."/>
            <person name="Mortazavi A."/>
            <person name="Wong G."/>
            <person name="Sternberg P.W."/>
        </authorList>
    </citation>
    <scope>NUCLEOTIDE SEQUENCE [LARGE SCALE GENOMIC DNA]</scope>
    <source>
        <strain evidence="7">MT8872</strain>
    </source>
</reference>
<evidence type="ECO:0000313" key="7">
    <source>
        <dbReference type="Proteomes" id="UP000492821"/>
    </source>
</evidence>
<keyword evidence="1" id="KW-0808">Transferase</keyword>
<sequence>MHRYTLYALAGPTTNEWLLHQRLGLADDTDYNFDFETRVINSLFSAIAFLHLEGLMHRDIKPSNIFIKTSSNMLDDILLGDFGLARPVQQLALPTNPSDDGDVLASTNLSSSVGTFLYSAPELSSNYYDQKIDIYSAGVVVYDLLNNVKTKNDRLITLNELRDYGAPPSEFYEKFPSLAPMISLMMKPANKRPTIFKLLYKYMDTMVGPKHDDSNGERKGRWTFYSKSDARNWEAVASSVGLAGHPDYRSMNPKDRQRMVAAVYSIFSTEIYESISLFQEFNDVGNIKSFDDCKSTKQQMMFTQFKCS</sequence>
<accession>A0A7E4VR90</accession>
<feature type="domain" description="Protein kinase" evidence="6">
    <location>
        <begin position="1"/>
        <end position="203"/>
    </location>
</feature>
<dbReference type="SUPFAM" id="SSF56112">
    <property type="entry name" value="Protein kinase-like (PK-like)"/>
    <property type="match status" value="1"/>
</dbReference>
<comment type="similarity">
    <text evidence="5">Belongs to the protein kinase superfamily. Ser/Thr protein kinase family. GCN2 subfamily.</text>
</comment>
<dbReference type="InterPro" id="IPR000719">
    <property type="entry name" value="Prot_kinase_dom"/>
</dbReference>
<reference evidence="8" key="2">
    <citation type="submission" date="2020-10" db="UniProtKB">
        <authorList>
            <consortium name="WormBaseParasite"/>
        </authorList>
    </citation>
    <scope>IDENTIFICATION</scope>
</reference>
<dbReference type="Pfam" id="PF00069">
    <property type="entry name" value="Pkinase"/>
    <property type="match status" value="1"/>
</dbReference>
<protein>
    <submittedName>
        <fullName evidence="8">Protein kinase domain-containing protein</fullName>
    </submittedName>
</protein>
<keyword evidence="4" id="KW-0067">ATP-binding</keyword>
<dbReference type="PROSITE" id="PS50011">
    <property type="entry name" value="PROTEIN_KINASE_DOM"/>
    <property type="match status" value="1"/>
</dbReference>
<dbReference type="AlphaFoldDB" id="A0A7E4VR90"/>